<sequence>MSASFELRPESMPLCGPADTIELVGSARGTGRYADRQEWVYVAVHRGHGLWTHVYDVVHLPGAFGEEIRLIRVLRGDRRVEARKWALTAKTGKFNFTAEADEDAVRTTQEQRCLLPAEP</sequence>
<comment type="caution">
    <text evidence="1">The sequence shown here is derived from an EMBL/GenBank/DDBJ whole genome shotgun (WGS) entry which is preliminary data.</text>
</comment>
<reference evidence="1 2" key="1">
    <citation type="submission" date="2019-07" db="EMBL/GenBank/DDBJ databases">
        <title>Whole genome shotgun sequence of Skermanella aerolata NBRC 106429.</title>
        <authorList>
            <person name="Hosoyama A."/>
            <person name="Uohara A."/>
            <person name="Ohji S."/>
            <person name="Ichikawa N."/>
        </authorList>
    </citation>
    <scope>NUCLEOTIDE SEQUENCE [LARGE SCALE GENOMIC DNA]</scope>
    <source>
        <strain evidence="1 2">NBRC 106429</strain>
    </source>
</reference>
<dbReference type="AlphaFoldDB" id="A0A512E5F9"/>
<organism evidence="1 2">
    <name type="scientific">Skermanella aerolata</name>
    <dbReference type="NCBI Taxonomy" id="393310"/>
    <lineage>
        <taxon>Bacteria</taxon>
        <taxon>Pseudomonadati</taxon>
        <taxon>Pseudomonadota</taxon>
        <taxon>Alphaproteobacteria</taxon>
        <taxon>Rhodospirillales</taxon>
        <taxon>Azospirillaceae</taxon>
        <taxon>Skermanella</taxon>
    </lineage>
</organism>
<evidence type="ECO:0000313" key="2">
    <source>
        <dbReference type="Proteomes" id="UP000321523"/>
    </source>
</evidence>
<dbReference type="OrthoDB" id="7357955at2"/>
<dbReference type="Proteomes" id="UP000321523">
    <property type="component" value="Unassembled WGS sequence"/>
</dbReference>
<dbReference type="EMBL" id="BJYZ01000195">
    <property type="protein sequence ID" value="GEO43750.1"/>
    <property type="molecule type" value="Genomic_DNA"/>
</dbReference>
<dbReference type="RefSeq" id="WP_147041404.1">
    <property type="nucleotide sequence ID" value="NZ_BJYZ01000195.1"/>
</dbReference>
<protein>
    <submittedName>
        <fullName evidence="1">Uncharacterized protein</fullName>
    </submittedName>
</protein>
<proteinExistence type="predicted"/>
<evidence type="ECO:0000313" key="1">
    <source>
        <dbReference type="EMBL" id="GEO43750.1"/>
    </source>
</evidence>
<keyword evidence="2" id="KW-1185">Reference proteome</keyword>
<gene>
    <name evidence="1" type="ORF">SAE02_78980</name>
</gene>
<name>A0A512E5F9_9PROT</name>
<accession>A0A512E5F9</accession>